<gene>
    <name evidence="9" type="ORF">JD844_006229</name>
</gene>
<comment type="caution">
    <text evidence="9">The sequence shown here is derived from an EMBL/GenBank/DDBJ whole genome shotgun (WGS) entry which is preliminary data.</text>
</comment>
<evidence type="ECO:0000256" key="3">
    <source>
        <dbReference type="ARBA" id="ARBA00022729"/>
    </source>
</evidence>
<dbReference type="InterPro" id="IPR050392">
    <property type="entry name" value="Collagen/C1q_domain"/>
</dbReference>
<evidence type="ECO:0000313" key="9">
    <source>
        <dbReference type="EMBL" id="KAH0623466.1"/>
    </source>
</evidence>
<organism evidence="9 10">
    <name type="scientific">Phrynosoma platyrhinos</name>
    <name type="common">Desert horned lizard</name>
    <dbReference type="NCBI Taxonomy" id="52577"/>
    <lineage>
        <taxon>Eukaryota</taxon>
        <taxon>Metazoa</taxon>
        <taxon>Chordata</taxon>
        <taxon>Craniata</taxon>
        <taxon>Vertebrata</taxon>
        <taxon>Euteleostomi</taxon>
        <taxon>Lepidosauria</taxon>
        <taxon>Squamata</taxon>
        <taxon>Bifurcata</taxon>
        <taxon>Unidentata</taxon>
        <taxon>Episquamata</taxon>
        <taxon>Toxicofera</taxon>
        <taxon>Iguania</taxon>
        <taxon>Phrynosomatidae</taxon>
        <taxon>Phrynosomatinae</taxon>
        <taxon>Phrynosoma</taxon>
    </lineage>
</organism>
<feature type="coiled-coil region" evidence="6">
    <location>
        <begin position="301"/>
        <end position="470"/>
    </location>
</feature>
<evidence type="ECO:0000256" key="6">
    <source>
        <dbReference type="SAM" id="Coils"/>
    </source>
</evidence>
<comment type="subcellular location">
    <subcellularLocation>
        <location evidence="1">Secreted</location>
    </subcellularLocation>
</comment>
<dbReference type="Pfam" id="PF07546">
    <property type="entry name" value="EMI"/>
    <property type="match status" value="1"/>
</dbReference>
<dbReference type="InterPro" id="IPR001073">
    <property type="entry name" value="C1q_dom"/>
</dbReference>
<evidence type="ECO:0000256" key="1">
    <source>
        <dbReference type="ARBA" id="ARBA00004613"/>
    </source>
</evidence>
<dbReference type="PANTHER" id="PTHR15427">
    <property type="entry name" value="EMILIN ELASTIN MICROFIBRIL INTERFACE-LOCATED PROTEIN ELASTIN MICROFIBRIL INTERFACER"/>
    <property type="match status" value="1"/>
</dbReference>
<dbReference type="Proteomes" id="UP000826234">
    <property type="component" value="Unassembled WGS sequence"/>
</dbReference>
<feature type="non-terminal residue" evidence="9">
    <location>
        <position position="1"/>
    </location>
</feature>
<evidence type="ECO:0000259" key="7">
    <source>
        <dbReference type="PROSITE" id="PS50871"/>
    </source>
</evidence>
<dbReference type="Gene3D" id="2.60.120.40">
    <property type="match status" value="1"/>
</dbReference>
<evidence type="ECO:0000256" key="2">
    <source>
        <dbReference type="ARBA" id="ARBA00022525"/>
    </source>
</evidence>
<keyword evidence="10" id="KW-1185">Reference proteome</keyword>
<feature type="domain" description="C1q" evidence="7">
    <location>
        <begin position="782"/>
        <end position="914"/>
    </location>
</feature>
<proteinExistence type="predicted"/>
<dbReference type="EMBL" id="JAIPUX010001880">
    <property type="protein sequence ID" value="KAH0623466.1"/>
    <property type="molecule type" value="Genomic_DNA"/>
</dbReference>
<evidence type="ECO:0000259" key="8">
    <source>
        <dbReference type="PROSITE" id="PS51041"/>
    </source>
</evidence>
<dbReference type="InterPro" id="IPR008983">
    <property type="entry name" value="Tumour_necrosis_fac-like_dom"/>
</dbReference>
<dbReference type="PROSITE" id="PS50871">
    <property type="entry name" value="C1Q"/>
    <property type="match status" value="1"/>
</dbReference>
<dbReference type="PANTHER" id="PTHR15427:SF6">
    <property type="entry name" value="MULTIMERIN-2"/>
    <property type="match status" value="1"/>
</dbReference>
<dbReference type="Pfam" id="PF00386">
    <property type="entry name" value="C1q"/>
    <property type="match status" value="1"/>
</dbReference>
<feature type="coiled-coil region" evidence="6">
    <location>
        <begin position="102"/>
        <end position="136"/>
    </location>
</feature>
<feature type="domain" description="EMI" evidence="8">
    <location>
        <begin position="1"/>
        <end position="76"/>
    </location>
</feature>
<accession>A0ABQ7T1Q4</accession>
<keyword evidence="5" id="KW-1015">Disulfide bond</keyword>
<keyword evidence="3" id="KW-0732">Signal</keyword>
<name>A0ABQ7T1Q4_PHRPL</name>
<dbReference type="SUPFAM" id="SSF49842">
    <property type="entry name" value="TNF-like"/>
    <property type="match status" value="1"/>
</dbReference>
<dbReference type="PROSITE" id="PS51041">
    <property type="entry name" value="EMI"/>
    <property type="match status" value="1"/>
</dbReference>
<evidence type="ECO:0000256" key="5">
    <source>
        <dbReference type="ARBA" id="ARBA00023157"/>
    </source>
</evidence>
<reference evidence="9 10" key="1">
    <citation type="journal article" date="2022" name="Gigascience">
        <title>A chromosome-level genome assembly and annotation of the desert horned lizard, Phrynosoma platyrhinos, provides insight into chromosomal rearrangements among reptiles.</title>
        <authorList>
            <person name="Koochekian N."/>
            <person name="Ascanio A."/>
            <person name="Farleigh K."/>
            <person name="Card D.C."/>
            <person name="Schield D.R."/>
            <person name="Castoe T.A."/>
            <person name="Jezkova T."/>
        </authorList>
    </citation>
    <scope>NUCLEOTIDE SEQUENCE [LARGE SCALE GENOMIC DNA]</scope>
    <source>
        <strain evidence="9">NK-2021</strain>
    </source>
</reference>
<evidence type="ECO:0000313" key="10">
    <source>
        <dbReference type="Proteomes" id="UP000826234"/>
    </source>
</evidence>
<keyword evidence="4 6" id="KW-0175">Coiled coil</keyword>
<evidence type="ECO:0000256" key="4">
    <source>
        <dbReference type="ARBA" id="ARBA00023054"/>
    </source>
</evidence>
<evidence type="ECO:0008006" key="11">
    <source>
        <dbReference type="Google" id="ProtNLM"/>
    </source>
</evidence>
<keyword evidence="2" id="KW-0964">Secreted</keyword>
<sequence>RNWCSSIQSRLITYIAACKTEKYIIKSQQPCPNGTPDCQKIMYRAALKPVYKVKQKVGSSLYWKCCPGYSGKNCEHHEPNFLLGPTDQPGGWEEEREAFSSQREIIETHQSHEAQLEDLQNDVQQVTNHLGVLQKAFHHNISSTNREVKHNQSGETAALEAMDTEVQEQFLQQMLFPHMENFLREHFQPVWASLNKSLQDLSTGLKNLSQNVEANRRSIERFQENTVPKKDFQELGTKFESKVQTNIWRVDQMKREIEDHFHQQQAAIHYNLTMIKADTDIKLKRNHKIQISYLLALNNSLTGMRQEQNKLQGELEALSRNLIFPVQLGSQNEAFAEVDIQILNQTLAKHAKQLKELYEQSEEDYQELNQSINGLKASSKQEIEELRIDLMEKSLIIEEYREGLERKILALNNTLANIEESQWDLERSLKACHCENLPLSIAVEDQENITQIYREEMKQLEARLKDLAAAFPLIYQSLDFQQEQNRKLEDGMSFLKSHTDTLFENMSSLKKIDEKMHGHIKYLNSSFNSLLVDAMRHERALVAMLGDEILEALSEDDPGSFLLSPDHLHVINIGLISDHLKKQNLTLESVMNRIHSLEMDHKNNPNAYKSLKNPALEKQIDDTEQVVNTQQGQVEYMEPNHEAAMEEAPVYQDIMILKKEIRHLSKEMKGYFLQCDRAHLCCNHTRVNLVEPLSISVENLREDLASTQRSMEEHLQIVQKLFGSYKELVAANVSLDVAKIQSLMGRKMRKQLKVHEQQKMRDKKEAKDIKEGTLNGRNKIHTEILETGTEVAFYVRYPEGREQRPSLNGTYLNYGKGYFPEHGYFKSPHSGVYMVAISVELPQGNALGQLAFSNGERLILAENKRGKANGGSMTTFVLVELMKGELMWFELVQDATVKRNPAGLSMAGFLIFKT</sequence>
<dbReference type="InterPro" id="IPR011489">
    <property type="entry name" value="EMI_domain"/>
</dbReference>
<protein>
    <recommendedName>
        <fullName evidence="11">Multimerin 2</fullName>
    </recommendedName>
</protein>